<reference evidence="1" key="2">
    <citation type="submission" date="2017-11" db="EMBL/GenBank/DDBJ databases">
        <title>Coralsnake Venomics: Analyses of Venom Gland Transcriptomes and Proteomes of Six Brazilian Taxa.</title>
        <authorList>
            <person name="Aird S.D."/>
            <person name="Jorge da Silva N."/>
            <person name="Qiu L."/>
            <person name="Villar-Briones A."/>
            <person name="Aparecida-Saddi V."/>
            <person name="Campos-Telles M.P."/>
            <person name="Grau M."/>
            <person name="Mikheyev A.S."/>
        </authorList>
    </citation>
    <scope>NUCLEOTIDE SEQUENCE</scope>
    <source>
        <tissue evidence="1">Venom_gland</tissue>
    </source>
</reference>
<dbReference type="EMBL" id="IACK01068679">
    <property type="protein sequence ID" value="LAA77675.1"/>
    <property type="molecule type" value="Transcribed_RNA"/>
</dbReference>
<dbReference type="Gene3D" id="1.10.287.3160">
    <property type="match status" value="1"/>
</dbReference>
<name>A0A2D4I0B4_MICLE</name>
<dbReference type="AlphaFoldDB" id="A0A2D4I0B4"/>
<protein>
    <submittedName>
        <fullName evidence="1">Uncharacterized protein</fullName>
    </submittedName>
</protein>
<accession>A0A2D4I0B4</accession>
<evidence type="ECO:0000313" key="1">
    <source>
        <dbReference type="EMBL" id="LAA77675.1"/>
    </source>
</evidence>
<proteinExistence type="predicted"/>
<sequence length="101" mass="11066">MFLNQIKKQWESPGVYTRPSGSESTLFNVDKDLLGIMEVPKVDGPVVALASSSVIPPDAEDFLKAEDRKEEMALRRAHQADAWAIRASTTAFFLPGLLCSG</sequence>
<reference evidence="1" key="1">
    <citation type="submission" date="2017-07" db="EMBL/GenBank/DDBJ databases">
        <authorList>
            <person name="Mikheyev A."/>
            <person name="Grau M."/>
        </authorList>
    </citation>
    <scope>NUCLEOTIDE SEQUENCE</scope>
    <source>
        <tissue evidence="1">Venom_gland</tissue>
    </source>
</reference>
<organism evidence="1">
    <name type="scientific">Micrurus lemniscatus lemniscatus</name>
    <dbReference type="NCBI Taxonomy" id="129467"/>
    <lineage>
        <taxon>Eukaryota</taxon>
        <taxon>Metazoa</taxon>
        <taxon>Chordata</taxon>
        <taxon>Craniata</taxon>
        <taxon>Vertebrata</taxon>
        <taxon>Euteleostomi</taxon>
        <taxon>Lepidosauria</taxon>
        <taxon>Squamata</taxon>
        <taxon>Bifurcata</taxon>
        <taxon>Unidentata</taxon>
        <taxon>Episquamata</taxon>
        <taxon>Toxicofera</taxon>
        <taxon>Serpentes</taxon>
        <taxon>Colubroidea</taxon>
        <taxon>Elapidae</taxon>
        <taxon>Elapinae</taxon>
        <taxon>Micrurus</taxon>
    </lineage>
</organism>